<evidence type="ECO:0000259" key="1">
    <source>
        <dbReference type="Pfam" id="PF00078"/>
    </source>
</evidence>
<dbReference type="Proteomes" id="UP001189122">
    <property type="component" value="Unassembled WGS sequence"/>
</dbReference>
<dbReference type="Pfam" id="PF00078">
    <property type="entry name" value="RVT_1"/>
    <property type="match status" value="1"/>
</dbReference>
<proteinExistence type="predicted"/>
<protein>
    <recommendedName>
        <fullName evidence="1">Reverse transcriptase domain-containing protein</fullName>
    </recommendedName>
</protein>
<evidence type="ECO:0000313" key="2">
    <source>
        <dbReference type="EMBL" id="CAA6674902.1"/>
    </source>
</evidence>
<dbReference type="CDD" id="cd01647">
    <property type="entry name" value="RT_LTR"/>
    <property type="match status" value="1"/>
</dbReference>
<organism evidence="2 3">
    <name type="scientific">Spirodela intermedia</name>
    <name type="common">Intermediate duckweed</name>
    <dbReference type="NCBI Taxonomy" id="51605"/>
    <lineage>
        <taxon>Eukaryota</taxon>
        <taxon>Viridiplantae</taxon>
        <taxon>Streptophyta</taxon>
        <taxon>Embryophyta</taxon>
        <taxon>Tracheophyta</taxon>
        <taxon>Spermatophyta</taxon>
        <taxon>Magnoliopsida</taxon>
        <taxon>Liliopsida</taxon>
        <taxon>Araceae</taxon>
        <taxon>Lemnoideae</taxon>
        <taxon>Spirodela</taxon>
    </lineage>
</organism>
<dbReference type="PANTHER" id="PTHR24559:SF442">
    <property type="entry name" value="RNA-DIRECTED DNA POLYMERASE HOMOLOG"/>
    <property type="match status" value="1"/>
</dbReference>
<reference evidence="3" key="1">
    <citation type="journal article" date="2020" name="Sci. Rep.">
        <title>Chromosome-scale genome assembly for the duckweed Spirodela intermedia, integrating cytogenetic maps, PacBio and Oxford Nanopore libraries.</title>
        <authorList>
            <person name="Hoang P.T.N."/>
            <person name="Fiebig A."/>
            <person name="Novak P."/>
            <person name="Macas J."/>
            <person name="Cao H.X."/>
            <person name="Stepanenko A."/>
            <person name="Chen G."/>
            <person name="Borisjuk N."/>
            <person name="Scholz U."/>
            <person name="Schubert I."/>
        </authorList>
    </citation>
    <scope>NUCLEOTIDE SEQUENCE [LARGE SCALE GENOMIC DNA]</scope>
</reference>
<dbReference type="PANTHER" id="PTHR24559">
    <property type="entry name" value="TRANSPOSON TY3-I GAG-POL POLYPROTEIN"/>
    <property type="match status" value="1"/>
</dbReference>
<dbReference type="EMBL" id="CACRZD030000171">
    <property type="protein sequence ID" value="CAA6674902.1"/>
    <property type="molecule type" value="Genomic_DNA"/>
</dbReference>
<dbReference type="Gene3D" id="3.10.10.10">
    <property type="entry name" value="HIV Type 1 Reverse Transcriptase, subunit A, domain 1"/>
    <property type="match status" value="1"/>
</dbReference>
<dbReference type="Gene3D" id="3.30.70.270">
    <property type="match status" value="2"/>
</dbReference>
<feature type="domain" description="Reverse transcriptase" evidence="1">
    <location>
        <begin position="3"/>
        <end position="55"/>
    </location>
</feature>
<evidence type="ECO:0000313" key="3">
    <source>
        <dbReference type="Proteomes" id="UP001189122"/>
    </source>
</evidence>
<comment type="caution">
    <text evidence="2">The sequence shown here is derived from an EMBL/GenBank/DDBJ whole genome shotgun (WGS) entry which is preliminary data.</text>
</comment>
<dbReference type="InterPro" id="IPR043128">
    <property type="entry name" value="Rev_trsase/Diguanyl_cyclase"/>
</dbReference>
<sequence>MMTRATIFLKIDLHSGYHQVRIHLGDEWKTTFKIKEGLYEWKVMPFGLSNMPIYFDDILIYNGTRDSHLQHLRHVFEALRQEKIYAHPKKCSFFTSEVMFFDFVVFEHGVSTDPKRSAR</sequence>
<name>A0ABN7EAJ6_SPIIN</name>
<dbReference type="InterPro" id="IPR043502">
    <property type="entry name" value="DNA/RNA_pol_sf"/>
</dbReference>
<gene>
    <name evidence="2" type="ORF">SI7747_UN021260</name>
</gene>
<keyword evidence="3" id="KW-1185">Reference proteome</keyword>
<dbReference type="SUPFAM" id="SSF56672">
    <property type="entry name" value="DNA/RNA polymerases"/>
    <property type="match status" value="1"/>
</dbReference>
<dbReference type="InterPro" id="IPR000477">
    <property type="entry name" value="RT_dom"/>
</dbReference>
<dbReference type="InterPro" id="IPR053134">
    <property type="entry name" value="RNA-dir_DNA_polymerase"/>
</dbReference>
<accession>A0ABN7EAJ6</accession>